<comment type="subcellular location">
    <subcellularLocation>
        <location evidence="1">Nucleus matrix</location>
    </subcellularLocation>
</comment>
<evidence type="ECO:0000313" key="7">
    <source>
        <dbReference type="EMBL" id="KAJ3214225.1"/>
    </source>
</evidence>
<protein>
    <recommendedName>
        <fullName evidence="3">Cofilin</fullName>
    </recommendedName>
    <alternativeName>
        <fullName evidence="5">Actin-depolymerizing factor 1</fullName>
    </alternativeName>
</protein>
<dbReference type="AlphaFoldDB" id="A0AAD5XTY6"/>
<name>A0AAD5XTY6_9FUNG</name>
<dbReference type="GO" id="GO:0003779">
    <property type="term" value="F:actin binding"/>
    <property type="evidence" value="ECO:0007669"/>
    <property type="project" value="UniProtKB-KW"/>
</dbReference>
<dbReference type="Gene3D" id="3.40.20.10">
    <property type="entry name" value="Severin"/>
    <property type="match status" value="1"/>
</dbReference>
<evidence type="ECO:0000256" key="4">
    <source>
        <dbReference type="ARBA" id="ARBA00023203"/>
    </source>
</evidence>
<evidence type="ECO:0000256" key="5">
    <source>
        <dbReference type="ARBA" id="ARBA00032427"/>
    </source>
</evidence>
<dbReference type="SMART" id="SM00102">
    <property type="entry name" value="ADF"/>
    <property type="match status" value="1"/>
</dbReference>
<evidence type="ECO:0000256" key="1">
    <source>
        <dbReference type="ARBA" id="ARBA00004109"/>
    </source>
</evidence>
<dbReference type="InterPro" id="IPR002108">
    <property type="entry name" value="ADF-H"/>
</dbReference>
<comment type="caution">
    <text evidence="7">The sequence shown here is derived from an EMBL/GenBank/DDBJ whole genome shotgun (WGS) entry which is preliminary data.</text>
</comment>
<proteinExistence type="inferred from homology"/>
<dbReference type="EMBL" id="JADGJW010000639">
    <property type="protein sequence ID" value="KAJ3214225.1"/>
    <property type="molecule type" value="Genomic_DNA"/>
</dbReference>
<evidence type="ECO:0000256" key="3">
    <source>
        <dbReference type="ARBA" id="ARBA00015630"/>
    </source>
</evidence>
<dbReference type="PANTHER" id="PTHR11913">
    <property type="entry name" value="COFILIN-RELATED"/>
    <property type="match status" value="1"/>
</dbReference>
<accession>A0AAD5XTY6</accession>
<dbReference type="GO" id="GO:0030042">
    <property type="term" value="P:actin filament depolymerization"/>
    <property type="evidence" value="ECO:0007669"/>
    <property type="project" value="InterPro"/>
</dbReference>
<comment type="similarity">
    <text evidence="2">Belongs to the actin-binding proteins ADF family.</text>
</comment>
<dbReference type="GO" id="GO:0016363">
    <property type="term" value="C:nuclear matrix"/>
    <property type="evidence" value="ECO:0007669"/>
    <property type="project" value="UniProtKB-SubCell"/>
</dbReference>
<dbReference type="InterPro" id="IPR029006">
    <property type="entry name" value="ADF-H/Gelsolin-like_dom_sf"/>
</dbReference>
<keyword evidence="8" id="KW-1185">Reference proteome</keyword>
<dbReference type="SUPFAM" id="SSF55753">
    <property type="entry name" value="Actin depolymerizing proteins"/>
    <property type="match status" value="1"/>
</dbReference>
<evidence type="ECO:0000259" key="6">
    <source>
        <dbReference type="PROSITE" id="PS51263"/>
    </source>
</evidence>
<sequence>MSSGVGVNDQAVSVFQDLKLKKKYKYVIYKIADNSTEIVVENTVEEASYDDFVKSLPENECRYGVYDFQYEVPNEGQRNKILFYTWSPDTGKIKQKMLYAASKDALRKKLDGIYTEVQCTDLSELSYEAVFEKVTRMTRYPFDAKKCDNDSCVFESKEVGGLQRDSGDGQCCVSDPVIHRNHCILS</sequence>
<evidence type="ECO:0000313" key="8">
    <source>
        <dbReference type="Proteomes" id="UP001211065"/>
    </source>
</evidence>
<evidence type="ECO:0000256" key="2">
    <source>
        <dbReference type="ARBA" id="ARBA00006844"/>
    </source>
</evidence>
<dbReference type="Proteomes" id="UP001211065">
    <property type="component" value="Unassembled WGS sequence"/>
</dbReference>
<dbReference type="CDD" id="cd11286">
    <property type="entry name" value="ADF_cofilin_like"/>
    <property type="match status" value="1"/>
</dbReference>
<keyword evidence="4" id="KW-0009">Actin-binding</keyword>
<dbReference type="Pfam" id="PF00241">
    <property type="entry name" value="Cofilin_ADF"/>
    <property type="match status" value="1"/>
</dbReference>
<feature type="domain" description="ADF-H" evidence="6">
    <location>
        <begin position="2"/>
        <end position="135"/>
    </location>
</feature>
<gene>
    <name evidence="7" type="primary">COF1_1</name>
    <name evidence="7" type="ORF">HK099_006965</name>
</gene>
<dbReference type="InterPro" id="IPR017904">
    <property type="entry name" value="ADF/Cofilin"/>
</dbReference>
<reference evidence="7" key="1">
    <citation type="submission" date="2020-05" db="EMBL/GenBank/DDBJ databases">
        <title>Phylogenomic resolution of chytrid fungi.</title>
        <authorList>
            <person name="Stajich J.E."/>
            <person name="Amses K."/>
            <person name="Simmons R."/>
            <person name="Seto K."/>
            <person name="Myers J."/>
            <person name="Bonds A."/>
            <person name="Quandt C.A."/>
            <person name="Barry K."/>
            <person name="Liu P."/>
            <person name="Grigoriev I."/>
            <person name="Longcore J.E."/>
            <person name="James T.Y."/>
        </authorList>
    </citation>
    <scope>NUCLEOTIDE SEQUENCE</scope>
    <source>
        <strain evidence="7">JEL0476</strain>
    </source>
</reference>
<organism evidence="7 8">
    <name type="scientific">Clydaea vesicula</name>
    <dbReference type="NCBI Taxonomy" id="447962"/>
    <lineage>
        <taxon>Eukaryota</taxon>
        <taxon>Fungi</taxon>
        <taxon>Fungi incertae sedis</taxon>
        <taxon>Chytridiomycota</taxon>
        <taxon>Chytridiomycota incertae sedis</taxon>
        <taxon>Chytridiomycetes</taxon>
        <taxon>Lobulomycetales</taxon>
        <taxon>Lobulomycetaceae</taxon>
        <taxon>Clydaea</taxon>
    </lineage>
</organism>
<dbReference type="GO" id="GO:0015629">
    <property type="term" value="C:actin cytoskeleton"/>
    <property type="evidence" value="ECO:0007669"/>
    <property type="project" value="InterPro"/>
</dbReference>
<dbReference type="PROSITE" id="PS51263">
    <property type="entry name" value="ADF_H"/>
    <property type="match status" value="1"/>
</dbReference>